<dbReference type="OrthoDB" id="1854593at2759"/>
<keyword evidence="3" id="KW-1185">Reference proteome</keyword>
<dbReference type="Proteomes" id="UP000691718">
    <property type="component" value="Unassembled WGS sequence"/>
</dbReference>
<feature type="transmembrane region" description="Helical" evidence="1">
    <location>
        <begin position="59"/>
        <end position="78"/>
    </location>
</feature>
<dbReference type="AlphaFoldDB" id="A0A8S3W4E7"/>
<evidence type="ECO:0000256" key="1">
    <source>
        <dbReference type="SAM" id="Phobius"/>
    </source>
</evidence>
<accession>A0A8S3W4E7</accession>
<proteinExistence type="predicted"/>
<keyword evidence="1" id="KW-1133">Transmembrane helix</keyword>
<evidence type="ECO:0000313" key="2">
    <source>
        <dbReference type="EMBL" id="CAG4939525.1"/>
    </source>
</evidence>
<organism evidence="2 3">
    <name type="scientific">Parnassius apollo</name>
    <name type="common">Apollo butterfly</name>
    <name type="synonym">Papilio apollo</name>
    <dbReference type="NCBI Taxonomy" id="110799"/>
    <lineage>
        <taxon>Eukaryota</taxon>
        <taxon>Metazoa</taxon>
        <taxon>Ecdysozoa</taxon>
        <taxon>Arthropoda</taxon>
        <taxon>Hexapoda</taxon>
        <taxon>Insecta</taxon>
        <taxon>Pterygota</taxon>
        <taxon>Neoptera</taxon>
        <taxon>Endopterygota</taxon>
        <taxon>Lepidoptera</taxon>
        <taxon>Glossata</taxon>
        <taxon>Ditrysia</taxon>
        <taxon>Papilionoidea</taxon>
        <taxon>Papilionidae</taxon>
        <taxon>Parnassiinae</taxon>
        <taxon>Parnassini</taxon>
        <taxon>Parnassius</taxon>
        <taxon>Parnassius</taxon>
    </lineage>
</organism>
<name>A0A8S3W4E7_PARAO</name>
<sequence length="90" mass="10220">MAITVDKIFNAHRFSGDNALQFLFYLPFGILLMAIRIVLALILWIASIILPDKSGVRQMLSTLACWTFGIVDSGLYMMSSFKGRWFNGER</sequence>
<reference evidence="2" key="1">
    <citation type="submission" date="2021-04" db="EMBL/GenBank/DDBJ databases">
        <authorList>
            <person name="Tunstrom K."/>
        </authorList>
    </citation>
    <scope>NUCLEOTIDE SEQUENCE</scope>
</reference>
<comment type="caution">
    <text evidence="2">The sequence shown here is derived from an EMBL/GenBank/DDBJ whole genome shotgun (WGS) entry which is preliminary data.</text>
</comment>
<keyword evidence="1" id="KW-0812">Transmembrane</keyword>
<gene>
    <name evidence="2" type="ORF">PAPOLLO_LOCUS1841</name>
</gene>
<keyword evidence="1" id="KW-0472">Membrane</keyword>
<feature type="transmembrane region" description="Helical" evidence="1">
    <location>
        <begin position="22"/>
        <end position="47"/>
    </location>
</feature>
<evidence type="ECO:0000313" key="3">
    <source>
        <dbReference type="Proteomes" id="UP000691718"/>
    </source>
</evidence>
<protein>
    <submittedName>
        <fullName evidence="2">(apollo) hypothetical protein</fullName>
    </submittedName>
</protein>
<dbReference type="EMBL" id="CAJQZP010000117">
    <property type="protein sequence ID" value="CAG4939525.1"/>
    <property type="molecule type" value="Genomic_DNA"/>
</dbReference>